<gene>
    <name evidence="3" type="ORF">FHS40_009069</name>
</gene>
<dbReference type="InterPro" id="IPR012291">
    <property type="entry name" value="CBM2_carb-bd_dom_sf"/>
</dbReference>
<evidence type="ECO:0000256" key="1">
    <source>
        <dbReference type="ARBA" id="ARBA00023326"/>
    </source>
</evidence>
<keyword evidence="1" id="KW-0119">Carbohydrate metabolism</keyword>
<evidence type="ECO:0000313" key="3">
    <source>
        <dbReference type="EMBL" id="MBB5109939.1"/>
    </source>
</evidence>
<reference evidence="3 4" key="1">
    <citation type="submission" date="2020-08" db="EMBL/GenBank/DDBJ databases">
        <title>Genomic Encyclopedia of Type Strains, Phase III (KMG-III): the genomes of soil and plant-associated and newly described type strains.</title>
        <authorList>
            <person name="Whitman W."/>
        </authorList>
    </citation>
    <scope>NUCLEOTIDE SEQUENCE [LARGE SCALE GENOMIC DNA]</scope>
    <source>
        <strain evidence="3 4">CECT 3146</strain>
    </source>
</reference>
<dbReference type="RefSeq" id="WP_184927011.1">
    <property type="nucleotide sequence ID" value="NZ_BMSQ01000055.1"/>
</dbReference>
<dbReference type="GO" id="GO:0030247">
    <property type="term" value="F:polysaccharide binding"/>
    <property type="evidence" value="ECO:0007669"/>
    <property type="project" value="InterPro"/>
</dbReference>
<keyword evidence="4" id="KW-1185">Reference proteome</keyword>
<organism evidence="3 4">
    <name type="scientific">Streptomyces spectabilis</name>
    <dbReference type="NCBI Taxonomy" id="68270"/>
    <lineage>
        <taxon>Bacteria</taxon>
        <taxon>Bacillati</taxon>
        <taxon>Actinomycetota</taxon>
        <taxon>Actinomycetes</taxon>
        <taxon>Kitasatosporales</taxon>
        <taxon>Streptomycetaceae</taxon>
        <taxon>Streptomyces</taxon>
    </lineage>
</organism>
<dbReference type="Proteomes" id="UP000549009">
    <property type="component" value="Unassembled WGS sequence"/>
</dbReference>
<keyword evidence="1" id="KW-0624">Polysaccharide degradation</keyword>
<dbReference type="Gene3D" id="2.60.40.290">
    <property type="match status" value="1"/>
</dbReference>
<accession>A0A7W8B3Z5</accession>
<sequence>MTTMQETPLIVPIAVEAFVLTPSSIENAEEADVDRRATNLDRLPEHAPFGLAFDSVEPSSDYDSGIHLQWELPAYLRTGRAGPSEAAADLARVDTGKFPLIPNRWLVVRRAFATADSSKVQTLHWLIRADTLVPEETDESGRMETTPAAKLPGPPDADTGTYPSQARYGVAYPLDGTPALPDEPHDWKAAVSPLFLTVDSLSLPEFCSYQPYNKNILSFHDLLADLTSTQEALDASQKEITVNYLVVGWYSHQASDVVQPGTTNLRDSLTGMGWELPEVNDLSITGTVYAGTALGVPWKETFEPHAYQPPFTNTSPFSLDARPSALEVGVTVGQSSMEACTAAASRLNLLSPEEVRLFSAFQHRLLDGSANPDLPDHTREAGTAEYALQYGEHASGFVATQGSRRWRLGGSGTAPMPPSQEEALARVKEKLVSLNTTQNQYDVAHGKCQDLLTTLKGLWWISMHYDEDGPEGGADAATNITAVKNLQAELTRLANDRKTLLAQVVGLAQQIREDIAKEKLPHQLEPAPLPPFEQAVNPVVVMRNLQARRRTTDHDGYLNARLPVRRPAVSGTALAVQDKLKTLLTAPALACIPTLNKEFDVLVGAVITGMKDPKVNCANVRGNTGTGLITGAPTADPYTRWWNQPWRPAFLEWNAELFPSRLSTTRTAPPPYTLSTENPTATPFSPTNPIPQYFHDKGSSGAKNIPESAVRYLSRFSTVQPILEDHTRYRLLDAATTAKTKEARNAYLALEGKIGRHEWNLTSATLTGINEACAGRKPDSPLPVRSATLASSATDDLTYRAPEQTAAQWFITPDPAVVTARVPHLPLSKDYYTADREADEHALGDGDFPPFRSGQLSLRDLIVHDRFGRLLRLDLRKLQVAEPLFVSDKSSNDTRTYTIRGDSDAVSGTGLIDLRPRLHQGARLHFDYLTTDAPPKPVSELPEPDAANPVLGWLMVTRTGNRHALLCYTPQGVPLYDLHCLGAGTPATARPLPGSPYTRDPLKETQFQANHPALFSFIKPLLAADSDKGRLAALLSSLDQGLAHTTPPSVPGPDSHGVALQIGRPVALARARLRLELDGPRLRPPTIGALRQVSYSGGESTAWGVVLGSAHLYTDGLLGYFIGNDFSVFHTHYPADPKAEQSVAYTKKAQAGDITVTPQEPSLTPSGTDITLLVSPHTSTYATTDILPASALSLSPTALDTVLSALQPAIPVGPLLAPPVDTSDRDDRVLRTPTPELNQDQVTWTLAALADPTKASWSYTQASPPKPTDYAPTSVTHALTGYLTYAPADFLELLKTGAVAFKNEEPDSREAFRMRVTLRNTGSEAEDLQDWKLILRFPGNVTVETVSEAEKLSLTLDTTDQSHLLTLAPPTWQTLLRAAGEITFHITGRHTSGQHPAVSEAKLNNRVWPVREETD</sequence>
<dbReference type="GO" id="GO:0004553">
    <property type="term" value="F:hydrolase activity, hydrolyzing O-glycosyl compounds"/>
    <property type="evidence" value="ECO:0007669"/>
    <property type="project" value="InterPro"/>
</dbReference>
<name>A0A7W8B3Z5_STRST</name>
<dbReference type="GO" id="GO:0000272">
    <property type="term" value="P:polysaccharide catabolic process"/>
    <property type="evidence" value="ECO:0007669"/>
    <property type="project" value="UniProtKB-KW"/>
</dbReference>
<evidence type="ECO:0000313" key="4">
    <source>
        <dbReference type="Proteomes" id="UP000549009"/>
    </source>
</evidence>
<proteinExistence type="predicted"/>
<protein>
    <submittedName>
        <fullName evidence="3">Uncharacterized protein</fullName>
    </submittedName>
</protein>
<feature type="region of interest" description="Disordered" evidence="2">
    <location>
        <begin position="136"/>
        <end position="157"/>
    </location>
</feature>
<evidence type="ECO:0000256" key="2">
    <source>
        <dbReference type="SAM" id="MobiDB-lite"/>
    </source>
</evidence>
<dbReference type="EMBL" id="JACHJD010000048">
    <property type="protein sequence ID" value="MBB5109939.1"/>
    <property type="molecule type" value="Genomic_DNA"/>
</dbReference>
<comment type="caution">
    <text evidence="3">The sequence shown here is derived from an EMBL/GenBank/DDBJ whole genome shotgun (WGS) entry which is preliminary data.</text>
</comment>